<sequence precursor="true">MRRWRWRWLWVCLAALLLWAPAGADTPRLQVLPETTRLELGEPLILRLRAEHSAGDLFALDLSALDRDFDWRWEQRSRGSRGPDRVWARQELQLRLYARRSGELALPALALLDARSPPLTVQVQAPRRLGLALRAGLEHDMPFLREPVLAWLEIDTDHDQFELREPPRILSRAVHVEALGRSRERLADGRYRLRYQWLLTPLYPGELALPLDWLAVHDFQRQGVQLRYLAPGLRAQVRELPAYLPVDLPLAPIRASQRLEGGDPQGAEPLRGEPLLWVLDVRGRGLSPRALERWLARELTAPEGLRLHAPVIRQLDGPDLSPGERLLRVEVPVTPRAGGDHALPGLRLPWFDTGTGRLAVTELPALALTVRDPLRVLLWRSALALLGLALSLLMLWGLLAWLCRLRVRRALRAGIRQAADAPAMAAALRAVPGSPAALGRWLRTQRAGPALTRAVRALEVACYGQAGADREALRKDLLAALRGHRLVLPGGFVNPSR</sequence>
<gene>
    <name evidence="3" type="ordered locus">Tgr7_0053</name>
</gene>
<organism evidence="3 4">
    <name type="scientific">Thioalkalivibrio sulfidiphilus (strain HL-EbGR7)</name>
    <dbReference type="NCBI Taxonomy" id="396588"/>
    <lineage>
        <taxon>Bacteria</taxon>
        <taxon>Pseudomonadati</taxon>
        <taxon>Pseudomonadota</taxon>
        <taxon>Gammaproteobacteria</taxon>
        <taxon>Chromatiales</taxon>
        <taxon>Ectothiorhodospiraceae</taxon>
        <taxon>Thioalkalivibrio</taxon>
    </lineage>
</organism>
<dbReference type="Proteomes" id="UP000002383">
    <property type="component" value="Chromosome"/>
</dbReference>
<keyword evidence="4" id="KW-1185">Reference proteome</keyword>
<keyword evidence="1" id="KW-1133">Transmembrane helix</keyword>
<dbReference type="HOGENOM" id="CLU_548506_0_0_6"/>
<evidence type="ECO:0000313" key="4">
    <source>
        <dbReference type="Proteomes" id="UP000002383"/>
    </source>
</evidence>
<reference evidence="3 4" key="1">
    <citation type="journal article" date="2011" name="Stand. Genomic Sci.">
        <title>Complete genome sequence of 'Thioalkalivibrio sulfidophilus' HL-EbGr7.</title>
        <authorList>
            <person name="Muyzer G."/>
            <person name="Sorokin D.Y."/>
            <person name="Mavromatis K."/>
            <person name="Lapidus A."/>
            <person name="Clum A."/>
            <person name="Ivanova N."/>
            <person name="Pati A."/>
            <person name="d'Haeseleer P."/>
            <person name="Woyke T."/>
            <person name="Kyrpides N.C."/>
        </authorList>
    </citation>
    <scope>NUCLEOTIDE SEQUENCE [LARGE SCALE GENOMIC DNA]</scope>
    <source>
        <strain evidence="3 4">HL-EbGR7</strain>
    </source>
</reference>
<evidence type="ECO:0000256" key="2">
    <source>
        <dbReference type="SAM" id="SignalP"/>
    </source>
</evidence>
<keyword evidence="1" id="KW-0472">Membrane</keyword>
<dbReference type="STRING" id="396588.Tgr7_0053"/>
<keyword evidence="2" id="KW-0732">Signal</keyword>
<evidence type="ECO:0000313" key="3">
    <source>
        <dbReference type="EMBL" id="ACL71157.1"/>
    </source>
</evidence>
<accession>B8GT97</accession>
<protein>
    <recommendedName>
        <fullName evidence="5">Oxygen tolerance</fullName>
    </recommendedName>
</protein>
<evidence type="ECO:0000256" key="1">
    <source>
        <dbReference type="SAM" id="Phobius"/>
    </source>
</evidence>
<dbReference type="OrthoDB" id="5293418at2"/>
<dbReference type="AlphaFoldDB" id="B8GT97"/>
<feature type="transmembrane region" description="Helical" evidence="1">
    <location>
        <begin position="377"/>
        <end position="402"/>
    </location>
</feature>
<evidence type="ECO:0008006" key="5">
    <source>
        <dbReference type="Google" id="ProtNLM"/>
    </source>
</evidence>
<keyword evidence="1" id="KW-0812">Transmembrane</keyword>
<dbReference type="eggNOG" id="COG2317">
    <property type="taxonomic scope" value="Bacteria"/>
</dbReference>
<name>B8GT97_THISH</name>
<dbReference type="KEGG" id="tgr:Tgr7_0053"/>
<feature type="chain" id="PRO_5002873144" description="Oxygen tolerance" evidence="2">
    <location>
        <begin position="25"/>
        <end position="497"/>
    </location>
</feature>
<dbReference type="RefSeq" id="WP_012636646.1">
    <property type="nucleotide sequence ID" value="NC_011901.1"/>
</dbReference>
<feature type="signal peptide" evidence="2">
    <location>
        <begin position="1"/>
        <end position="24"/>
    </location>
</feature>
<dbReference type="EMBL" id="CP001339">
    <property type="protein sequence ID" value="ACL71157.1"/>
    <property type="molecule type" value="Genomic_DNA"/>
</dbReference>
<proteinExistence type="predicted"/>